<protein>
    <recommendedName>
        <fullName evidence="4">Peptidase MA superfamily protein</fullName>
    </recommendedName>
</protein>
<evidence type="ECO:0000313" key="3">
    <source>
        <dbReference type="Proteomes" id="UP000199632"/>
    </source>
</evidence>
<keyword evidence="1" id="KW-0812">Transmembrane</keyword>
<evidence type="ECO:0000256" key="1">
    <source>
        <dbReference type="SAM" id="Phobius"/>
    </source>
</evidence>
<keyword evidence="1" id="KW-0472">Membrane</keyword>
<feature type="transmembrane region" description="Helical" evidence="1">
    <location>
        <begin position="24"/>
        <end position="48"/>
    </location>
</feature>
<keyword evidence="1" id="KW-1133">Transmembrane helix</keyword>
<reference evidence="3" key="1">
    <citation type="submission" date="2016-10" db="EMBL/GenBank/DDBJ databases">
        <authorList>
            <person name="Varghese N."/>
            <person name="Submissions S."/>
        </authorList>
    </citation>
    <scope>NUCLEOTIDE SEQUENCE [LARGE SCALE GENOMIC DNA]</scope>
    <source>
        <strain evidence="3">DSM 44718</strain>
    </source>
</reference>
<proteinExistence type="predicted"/>
<accession>A0A1H3QL46</accession>
<evidence type="ECO:0008006" key="4">
    <source>
        <dbReference type="Google" id="ProtNLM"/>
    </source>
</evidence>
<organism evidence="2 3">
    <name type="scientific">Asanoa ishikariensis</name>
    <dbReference type="NCBI Taxonomy" id="137265"/>
    <lineage>
        <taxon>Bacteria</taxon>
        <taxon>Bacillati</taxon>
        <taxon>Actinomycetota</taxon>
        <taxon>Actinomycetes</taxon>
        <taxon>Micromonosporales</taxon>
        <taxon>Micromonosporaceae</taxon>
        <taxon>Asanoa</taxon>
    </lineage>
</organism>
<dbReference type="Proteomes" id="UP000199632">
    <property type="component" value="Unassembled WGS sequence"/>
</dbReference>
<sequence>MDGLNLARMAEETGAPAPRRRWSLWLSLGLVATLVLCVAPVGVGVVVFRGLDSPAWPATPSAKAEPARSPVAGDADRVTAAWLRDKIGAALTAQGTALLGGDQAGFLAIADPASPAKATLSAQFASLRGMKITRWVPSADSIPSSVGPQKWRTLVEVEHCFVEPDCKPMTITYGTVWTDTAAGLKLVGVEPSMSTYDGPRPWEVDQLVVARGKRVMVATTNALRGQLKTVLAEAEKAAVVADRYAVGGPPPAHYEVFYAGTEQWKRWFGGSRPAWTAGYALPVGGRQVDVVINAAAPQRNNLDDLLRHEMTHASTMPQNGFPTSAWWLVEGIAELAASGGAAPQAYEGIEEVRKVVKERGWAGPLQDLKIADGAADWEVAGAYGIGYLAVRQLAERFGEPDVLAFMKALTHDRMSIEEASREVFGEPWSVLNDQCVAAVRAAAA</sequence>
<gene>
    <name evidence="2" type="ORF">SAMN05421684_2945</name>
</gene>
<name>A0A1H3QL46_9ACTN</name>
<dbReference type="EMBL" id="FNQB01000002">
    <property type="protein sequence ID" value="SDZ13758.1"/>
    <property type="molecule type" value="Genomic_DNA"/>
</dbReference>
<keyword evidence="3" id="KW-1185">Reference proteome</keyword>
<evidence type="ECO:0000313" key="2">
    <source>
        <dbReference type="EMBL" id="SDZ13758.1"/>
    </source>
</evidence>
<dbReference type="STRING" id="137265.SAMN05421684_2945"/>
<dbReference type="AlphaFoldDB" id="A0A1H3QL46"/>